<keyword evidence="5" id="KW-0812">Transmembrane</keyword>
<evidence type="ECO:0000256" key="5">
    <source>
        <dbReference type="SAM" id="Phobius"/>
    </source>
</evidence>
<keyword evidence="1 4" id="KW-0349">Heme</keyword>
<reference evidence="7" key="1">
    <citation type="journal article" date="2014" name="Int. J. Syst. Evol. Microbiol.">
        <title>Complete genome sequence of Corynebacterium casei LMG S-19264T (=DSM 44701T), isolated from a smear-ripened cheese.</title>
        <authorList>
            <consortium name="US DOE Joint Genome Institute (JGI-PGF)"/>
            <person name="Walter F."/>
            <person name="Albersmeier A."/>
            <person name="Kalinowski J."/>
            <person name="Ruckert C."/>
        </authorList>
    </citation>
    <scope>NUCLEOTIDE SEQUENCE</scope>
    <source>
        <strain evidence="7">JCM 14719</strain>
    </source>
</reference>
<dbReference type="InterPro" id="IPR036909">
    <property type="entry name" value="Cyt_c-like_dom_sf"/>
</dbReference>
<keyword evidence="3 4" id="KW-0408">Iron</keyword>
<dbReference type="InterPro" id="IPR009056">
    <property type="entry name" value="Cyt_c-like_dom"/>
</dbReference>
<reference evidence="7" key="2">
    <citation type="submission" date="2020-09" db="EMBL/GenBank/DDBJ databases">
        <authorList>
            <person name="Sun Q."/>
            <person name="Ohkuma M."/>
        </authorList>
    </citation>
    <scope>NUCLEOTIDE SEQUENCE</scope>
    <source>
        <strain evidence="7">JCM 14719</strain>
    </source>
</reference>
<evidence type="ECO:0000313" key="7">
    <source>
        <dbReference type="EMBL" id="GGJ91244.1"/>
    </source>
</evidence>
<dbReference type="PROSITE" id="PS51007">
    <property type="entry name" value="CYTC"/>
    <property type="match status" value="1"/>
</dbReference>
<dbReference type="RefSeq" id="WP_054669585.1">
    <property type="nucleotide sequence ID" value="NZ_BMOF01000001.1"/>
</dbReference>
<evidence type="ECO:0000259" key="6">
    <source>
        <dbReference type="PROSITE" id="PS51007"/>
    </source>
</evidence>
<dbReference type="EMBL" id="BMOF01000001">
    <property type="protein sequence ID" value="GGJ91244.1"/>
    <property type="molecule type" value="Genomic_DNA"/>
</dbReference>
<evidence type="ECO:0000256" key="1">
    <source>
        <dbReference type="ARBA" id="ARBA00022617"/>
    </source>
</evidence>
<dbReference type="InterPro" id="IPR003468">
    <property type="entry name" value="Cyt_c_oxidase_monohaem-su/FixO"/>
</dbReference>
<dbReference type="AlphaFoldDB" id="A0A8J3B371"/>
<dbReference type="Gene3D" id="1.10.760.10">
    <property type="entry name" value="Cytochrome c-like domain"/>
    <property type="match status" value="1"/>
</dbReference>
<sequence length="169" mass="18737">MASSKAEKSIAPIVLGSLALFLLGVIGTVTLPFYDSSMQKPNANAELRHYAPNTPEARGRALYIREGCHVCHTQFVRPVKADSNLGPVSAAGDYFYDAPPLLGTVRTGADLMWVGKRWNKEWLIRNLKNPREMLPGSNMPRYDYLTDQELSDLAAYLMSLRPAPQAEGR</sequence>
<feature type="domain" description="Cytochrome c" evidence="6">
    <location>
        <begin position="54"/>
        <end position="161"/>
    </location>
</feature>
<organism evidence="7 8">
    <name type="scientific">Calditerricola satsumensis</name>
    <dbReference type="NCBI Taxonomy" id="373054"/>
    <lineage>
        <taxon>Bacteria</taxon>
        <taxon>Bacillati</taxon>
        <taxon>Bacillota</taxon>
        <taxon>Bacilli</taxon>
        <taxon>Bacillales</taxon>
        <taxon>Bacillaceae</taxon>
        <taxon>Calditerricola</taxon>
    </lineage>
</organism>
<name>A0A8J3B371_9BACI</name>
<dbReference type="GO" id="GO:0009055">
    <property type="term" value="F:electron transfer activity"/>
    <property type="evidence" value="ECO:0007669"/>
    <property type="project" value="InterPro"/>
</dbReference>
<keyword evidence="5" id="KW-1133">Transmembrane helix</keyword>
<dbReference type="Proteomes" id="UP000637720">
    <property type="component" value="Unassembled WGS sequence"/>
</dbReference>
<protein>
    <recommendedName>
        <fullName evidence="6">Cytochrome c domain-containing protein</fullName>
    </recommendedName>
</protein>
<keyword evidence="2 4" id="KW-0479">Metal-binding</keyword>
<dbReference type="Pfam" id="PF02433">
    <property type="entry name" value="FixO"/>
    <property type="match status" value="1"/>
</dbReference>
<dbReference type="SUPFAM" id="SSF46626">
    <property type="entry name" value="Cytochrome c"/>
    <property type="match status" value="1"/>
</dbReference>
<feature type="transmembrane region" description="Helical" evidence="5">
    <location>
        <begin position="12"/>
        <end position="34"/>
    </location>
</feature>
<gene>
    <name evidence="7" type="ORF">GCM10007043_01150</name>
</gene>
<keyword evidence="8" id="KW-1185">Reference proteome</keyword>
<evidence type="ECO:0000256" key="3">
    <source>
        <dbReference type="ARBA" id="ARBA00023004"/>
    </source>
</evidence>
<proteinExistence type="predicted"/>
<accession>A0A8J3B371</accession>
<dbReference type="GO" id="GO:0020037">
    <property type="term" value="F:heme binding"/>
    <property type="evidence" value="ECO:0007669"/>
    <property type="project" value="InterPro"/>
</dbReference>
<dbReference type="GO" id="GO:0046872">
    <property type="term" value="F:metal ion binding"/>
    <property type="evidence" value="ECO:0007669"/>
    <property type="project" value="UniProtKB-KW"/>
</dbReference>
<evidence type="ECO:0000313" key="8">
    <source>
        <dbReference type="Proteomes" id="UP000637720"/>
    </source>
</evidence>
<evidence type="ECO:0000256" key="2">
    <source>
        <dbReference type="ARBA" id="ARBA00022723"/>
    </source>
</evidence>
<comment type="caution">
    <text evidence="7">The sequence shown here is derived from an EMBL/GenBank/DDBJ whole genome shotgun (WGS) entry which is preliminary data.</text>
</comment>
<keyword evidence="5" id="KW-0472">Membrane</keyword>
<evidence type="ECO:0000256" key="4">
    <source>
        <dbReference type="PROSITE-ProRule" id="PRU00433"/>
    </source>
</evidence>